<sequence>MSRTLRALTAGLNSTGRFKYKSAESAIDYVVVGGGVVGLAIARRLTQVFPEKTTFLLERHERAGEEISSRNSEVIHAGLYYPLESLKTNLCIRGRRLLYDYCEQNTIPFLKTGKLVVARADQRPYIENLHAKARLLPLAVLPTELISGDRARELEPDLSRDIAAALWSPETGIVDSHAYMESLEKEIMDSENGELAYSTRVVRVDPHAEGSEDGWVVQAVTGDAGEGDAMLARVLINAAGLSAPLVLNSLLGKDALPMYFARGSYASYRGPGIGGVKHLIYPCPDTAKGKDSHAFQSLGTHLTLDLQGKVRFGPDLEWIEPPANEEAEADFWTRHLVPNESHLKVMHEAITSYLPAVKFEGLQPDYVGIRPKLVPPRGGFQDFEHRVDHTGDFVQSRNGKGNSMISLLGIESPGLTASLALAERVVDDLLVGTNEYVK</sequence>
<dbReference type="InterPro" id="IPR036188">
    <property type="entry name" value="FAD/NAD-bd_sf"/>
</dbReference>
<dbReference type="Gene3D" id="3.30.9.10">
    <property type="entry name" value="D-Amino Acid Oxidase, subunit A, domain 2"/>
    <property type="match status" value="1"/>
</dbReference>
<evidence type="ECO:0000256" key="8">
    <source>
        <dbReference type="ARBA" id="ARBA00041137"/>
    </source>
</evidence>
<dbReference type="Pfam" id="PF01266">
    <property type="entry name" value="DAO"/>
    <property type="match status" value="1"/>
</dbReference>
<dbReference type="PANTHER" id="PTHR43104:SF4">
    <property type="entry name" value="L-2-HYDROXYGLUTARATE DEHYDROGENASE, MITOCHONDRIAL"/>
    <property type="match status" value="1"/>
</dbReference>
<evidence type="ECO:0000256" key="3">
    <source>
        <dbReference type="ARBA" id="ARBA00022827"/>
    </source>
</evidence>
<gene>
    <name evidence="10" type="ORF">EVG20_g2886</name>
</gene>
<evidence type="ECO:0000313" key="10">
    <source>
        <dbReference type="EMBL" id="TFY70040.1"/>
    </source>
</evidence>
<keyword evidence="2" id="KW-0285">Flavoprotein</keyword>
<dbReference type="EMBL" id="SEOQ01000121">
    <property type="protein sequence ID" value="TFY70040.1"/>
    <property type="molecule type" value="Genomic_DNA"/>
</dbReference>
<feature type="domain" description="FAD dependent oxidoreductase" evidence="9">
    <location>
        <begin position="28"/>
        <end position="427"/>
    </location>
</feature>
<dbReference type="Gene3D" id="3.50.50.60">
    <property type="entry name" value="FAD/NAD(P)-binding domain"/>
    <property type="match status" value="1"/>
</dbReference>
<dbReference type="SUPFAM" id="SSF51905">
    <property type="entry name" value="FAD/NAD(P)-binding domain"/>
    <property type="match status" value="1"/>
</dbReference>
<proteinExistence type="inferred from homology"/>
<dbReference type="PANTHER" id="PTHR43104">
    <property type="entry name" value="L-2-HYDROXYGLUTARATE DEHYDROGENASE, MITOCHONDRIAL"/>
    <property type="match status" value="1"/>
</dbReference>
<dbReference type="EC" id="1.1.99.2" evidence="7"/>
<keyword evidence="11" id="KW-1185">Reference proteome</keyword>
<evidence type="ECO:0000313" key="11">
    <source>
        <dbReference type="Proteomes" id="UP000298327"/>
    </source>
</evidence>
<dbReference type="GO" id="GO:0047545">
    <property type="term" value="F:(S)-2-hydroxyglutarate dehydrogenase activity"/>
    <property type="evidence" value="ECO:0007669"/>
    <property type="project" value="UniProtKB-EC"/>
</dbReference>
<accession>A0A4Y9Z7E0</accession>
<dbReference type="OrthoDB" id="498204at2759"/>
<keyword evidence="3" id="KW-0274">FAD</keyword>
<evidence type="ECO:0000256" key="5">
    <source>
        <dbReference type="ARBA" id="ARBA00036066"/>
    </source>
</evidence>
<comment type="catalytic activity">
    <reaction evidence="5">
        <text>(S)-2-hydroxyglutarate + A = 2-oxoglutarate + AH2</text>
        <dbReference type="Rhea" id="RHEA:21252"/>
        <dbReference type="ChEBI" id="CHEBI:13193"/>
        <dbReference type="ChEBI" id="CHEBI:16782"/>
        <dbReference type="ChEBI" id="CHEBI:16810"/>
        <dbReference type="ChEBI" id="CHEBI:17499"/>
        <dbReference type="EC" id="1.1.99.2"/>
    </reaction>
</comment>
<comment type="cofactor">
    <cofactor evidence="1">
        <name>FAD</name>
        <dbReference type="ChEBI" id="CHEBI:57692"/>
    </cofactor>
</comment>
<keyword evidence="4" id="KW-0560">Oxidoreductase</keyword>
<evidence type="ECO:0000259" key="9">
    <source>
        <dbReference type="Pfam" id="PF01266"/>
    </source>
</evidence>
<dbReference type="InterPro" id="IPR006076">
    <property type="entry name" value="FAD-dep_OxRdtase"/>
</dbReference>
<organism evidence="10 11">
    <name type="scientific">Dentipellis fragilis</name>
    <dbReference type="NCBI Taxonomy" id="205917"/>
    <lineage>
        <taxon>Eukaryota</taxon>
        <taxon>Fungi</taxon>
        <taxon>Dikarya</taxon>
        <taxon>Basidiomycota</taxon>
        <taxon>Agaricomycotina</taxon>
        <taxon>Agaricomycetes</taxon>
        <taxon>Russulales</taxon>
        <taxon>Hericiaceae</taxon>
        <taxon>Dentipellis</taxon>
    </lineage>
</organism>
<evidence type="ECO:0000256" key="1">
    <source>
        <dbReference type="ARBA" id="ARBA00001974"/>
    </source>
</evidence>
<dbReference type="STRING" id="205917.A0A4Y9Z7E0"/>
<evidence type="ECO:0000256" key="2">
    <source>
        <dbReference type="ARBA" id="ARBA00022630"/>
    </source>
</evidence>
<evidence type="ECO:0000256" key="4">
    <source>
        <dbReference type="ARBA" id="ARBA00023002"/>
    </source>
</evidence>
<comment type="caution">
    <text evidence="10">The sequence shown here is derived from an EMBL/GenBank/DDBJ whole genome shotgun (WGS) entry which is preliminary data.</text>
</comment>
<evidence type="ECO:0000256" key="7">
    <source>
        <dbReference type="ARBA" id="ARBA00038878"/>
    </source>
</evidence>
<comment type="similarity">
    <text evidence="6">Belongs to the L2HGDH family.</text>
</comment>
<protein>
    <recommendedName>
        <fullName evidence="8">L-2-hydroxyglutarate dehydrogenase, mitochondrial</fullName>
        <ecNumber evidence="7">1.1.99.2</ecNumber>
    </recommendedName>
</protein>
<evidence type="ECO:0000256" key="6">
    <source>
        <dbReference type="ARBA" id="ARBA00037941"/>
    </source>
</evidence>
<name>A0A4Y9Z7E0_9AGAM</name>
<dbReference type="Proteomes" id="UP000298327">
    <property type="component" value="Unassembled WGS sequence"/>
</dbReference>
<dbReference type="AlphaFoldDB" id="A0A4Y9Z7E0"/>
<reference evidence="10 11" key="1">
    <citation type="submission" date="2019-02" db="EMBL/GenBank/DDBJ databases">
        <title>Genome sequencing of the rare red list fungi Dentipellis fragilis.</title>
        <authorList>
            <person name="Buettner E."/>
            <person name="Kellner H."/>
        </authorList>
    </citation>
    <scope>NUCLEOTIDE SEQUENCE [LARGE SCALE GENOMIC DNA]</scope>
    <source>
        <strain evidence="10 11">DSM 105465</strain>
    </source>
</reference>